<sequence>MSEPIADYDNPWKEALQAYFDSFLQFCFPQVHTLIDWNQTPQALDTELQQIVGAAESGKRIADKLFQVWLCSGNETWVLIHVEVQSQKESTFAKRMYQYHYRAFDLYEKPVISLAVLGDENASWSPSSYEYGLGGCRLSLEFPIVKLLNYQSMWQVLESSTNPFAVVVMAHLKTKATHKQPMERKRWKWYLIRRLFERGYSKNDIVKLFQCIDQMMALPEELELELNQELERYQEERQMPLISRVEERAMKRGLEQGLQEGLQQGFQETVVKILQNRFESVSPELVAAINSIEDISVLKQLIDHSLKSKSLEEFEQLLAQHQVSQDN</sequence>
<dbReference type="PANTHER" id="PTHR35586">
    <property type="entry name" value="SLL1691 PROTEIN"/>
    <property type="match status" value="1"/>
</dbReference>
<dbReference type="EMBL" id="MKZS01000001">
    <property type="protein sequence ID" value="OLT62381.1"/>
    <property type="molecule type" value="Genomic_DNA"/>
</dbReference>
<evidence type="ECO:0000313" key="1">
    <source>
        <dbReference type="EMBL" id="OLT62381.1"/>
    </source>
</evidence>
<organism evidence="1 2">
    <name type="scientific">Moorena bouillonii PNG</name>
    <dbReference type="NCBI Taxonomy" id="568701"/>
    <lineage>
        <taxon>Bacteria</taxon>
        <taxon>Bacillati</taxon>
        <taxon>Cyanobacteriota</taxon>
        <taxon>Cyanophyceae</taxon>
        <taxon>Coleofasciculales</taxon>
        <taxon>Coleofasciculaceae</taxon>
        <taxon>Moorena</taxon>
    </lineage>
</organism>
<evidence type="ECO:0000313" key="2">
    <source>
        <dbReference type="Proteomes" id="UP000186657"/>
    </source>
</evidence>
<comment type="caution">
    <text evidence="1">The sequence shown here is derived from an EMBL/GenBank/DDBJ whole genome shotgun (WGS) entry which is preliminary data.</text>
</comment>
<dbReference type="AlphaFoldDB" id="A0A1U7N8W5"/>
<reference evidence="1 2" key="1">
    <citation type="submission" date="2016-10" db="EMBL/GenBank/DDBJ databases">
        <title>Comparative genomics uncovers the prolific and rare metabolic potential of the cyanobacterial genus Moorea.</title>
        <authorList>
            <person name="Leao T."/>
            <person name="Castelao G."/>
            <person name="Korobeynikov A."/>
            <person name="Monroe E.A."/>
            <person name="Podell S."/>
            <person name="Glukhov E."/>
            <person name="Allen E."/>
            <person name="Gerwick W.H."/>
            <person name="Gerwick L."/>
        </authorList>
    </citation>
    <scope>NUCLEOTIDE SEQUENCE [LARGE SCALE GENOMIC DNA]</scope>
    <source>
        <strain evidence="1 2">PNG5-198</strain>
    </source>
</reference>
<dbReference type="Proteomes" id="UP000186657">
    <property type="component" value="Unassembled WGS sequence"/>
</dbReference>
<proteinExistence type="predicted"/>
<name>A0A1U7N8W5_9CYAN</name>
<accession>A0A1U7N8W5</accession>
<dbReference type="RefSeq" id="WP_075904330.1">
    <property type="nucleotide sequence ID" value="NZ_MKZS01000001.1"/>
</dbReference>
<gene>
    <name evidence="1" type="ORF">BJP37_28510</name>
</gene>
<dbReference type="PANTHER" id="PTHR35586:SF1">
    <property type="entry name" value="SLL1691 PROTEIN"/>
    <property type="match status" value="1"/>
</dbReference>
<keyword evidence="2" id="KW-1185">Reference proteome</keyword>
<protein>
    <submittedName>
        <fullName evidence="1">Transposase</fullName>
    </submittedName>
</protein>